<comment type="subcellular location">
    <subcellularLocation>
        <location evidence="1">Membrane</location>
        <topology evidence="1">Multi-pass membrane protein</topology>
    </subcellularLocation>
</comment>
<evidence type="ECO:0000256" key="1">
    <source>
        <dbReference type="ARBA" id="ARBA00004141"/>
    </source>
</evidence>
<reference evidence="12 13" key="1">
    <citation type="submission" date="2017-03" db="EMBL/GenBank/DDBJ databases">
        <authorList>
            <person name="Afonso C.L."/>
            <person name="Miller P.J."/>
            <person name="Scott M.A."/>
            <person name="Spackman E."/>
            <person name="Goraichik I."/>
            <person name="Dimitrov K.M."/>
            <person name="Suarez D.L."/>
            <person name="Swayne D.E."/>
        </authorList>
    </citation>
    <scope>NUCLEOTIDE SEQUENCE [LARGE SCALE GENOMIC DNA]</scope>
    <source>
        <strain evidence="12 13">CECT 7450</strain>
    </source>
</reference>
<evidence type="ECO:0000256" key="5">
    <source>
        <dbReference type="ARBA" id="ARBA00022832"/>
    </source>
</evidence>
<evidence type="ECO:0000256" key="8">
    <source>
        <dbReference type="ARBA" id="ARBA00023098"/>
    </source>
</evidence>
<dbReference type="GO" id="GO:0042761">
    <property type="term" value="P:very long-chain fatty acid biosynthetic process"/>
    <property type="evidence" value="ECO:0007669"/>
    <property type="project" value="TreeGrafter"/>
</dbReference>
<dbReference type="PANTHER" id="PTHR11351">
    <property type="entry name" value="ACYL-COA DESATURASE"/>
    <property type="match status" value="1"/>
</dbReference>
<dbReference type="EMBL" id="FWFX01000008">
    <property type="protein sequence ID" value="SLN52976.1"/>
    <property type="molecule type" value="Genomic_DNA"/>
</dbReference>
<protein>
    <recommendedName>
        <fullName evidence="14">Fatty acid desaturase</fullName>
    </recommendedName>
</protein>
<keyword evidence="5" id="KW-0276">Fatty acid metabolism</keyword>
<dbReference type="RefSeq" id="WP_085806319.1">
    <property type="nucleotide sequence ID" value="NZ_FWFX01000008.1"/>
</dbReference>
<sequence>MMQEYPPEFRIEDHVANDRSYRFLVSTWMAQQLPIAVILFAFGGIGWVLWGVCLRVSVSLVGHWAVGHVAHKRGHQGWEIQGLLVQGYNLPRLGVLTFGESWHGNHHAFPHSAKLGVEVGQTDLGFVFIKALQMIGLATNIKEPASEPARSGLKRRDPFEVTNLTGKHVRLRKPSLR</sequence>
<proteinExistence type="inferred from homology"/>
<evidence type="ECO:0000313" key="12">
    <source>
        <dbReference type="EMBL" id="SLN52976.1"/>
    </source>
</evidence>
<evidence type="ECO:0000256" key="7">
    <source>
        <dbReference type="ARBA" id="ARBA00023002"/>
    </source>
</evidence>
<organism evidence="12 13">
    <name type="scientific">Roseovarius albus</name>
    <dbReference type="NCBI Taxonomy" id="1247867"/>
    <lineage>
        <taxon>Bacteria</taxon>
        <taxon>Pseudomonadati</taxon>
        <taxon>Pseudomonadota</taxon>
        <taxon>Alphaproteobacteria</taxon>
        <taxon>Rhodobacterales</taxon>
        <taxon>Roseobacteraceae</taxon>
        <taxon>Roseovarius</taxon>
    </lineage>
</organism>
<keyword evidence="3" id="KW-0444">Lipid biosynthesis</keyword>
<dbReference type="AlphaFoldDB" id="A0A1X6ZJ01"/>
<dbReference type="GO" id="GO:0016020">
    <property type="term" value="C:membrane"/>
    <property type="evidence" value="ECO:0007669"/>
    <property type="project" value="UniProtKB-SubCell"/>
</dbReference>
<name>A0A1X6ZJ01_9RHOB</name>
<evidence type="ECO:0000256" key="3">
    <source>
        <dbReference type="ARBA" id="ARBA00022516"/>
    </source>
</evidence>
<keyword evidence="7" id="KW-0560">Oxidoreductase</keyword>
<keyword evidence="9 11" id="KW-0472">Membrane</keyword>
<evidence type="ECO:0000256" key="2">
    <source>
        <dbReference type="ARBA" id="ARBA00008749"/>
    </source>
</evidence>
<dbReference type="OrthoDB" id="19906at2"/>
<evidence type="ECO:0000256" key="11">
    <source>
        <dbReference type="SAM" id="Phobius"/>
    </source>
</evidence>
<evidence type="ECO:0000256" key="10">
    <source>
        <dbReference type="ARBA" id="ARBA00023160"/>
    </source>
</evidence>
<dbReference type="PANTHER" id="PTHR11351:SF31">
    <property type="entry name" value="DESATURASE 1, ISOFORM A-RELATED"/>
    <property type="match status" value="1"/>
</dbReference>
<keyword evidence="6 11" id="KW-1133">Transmembrane helix</keyword>
<evidence type="ECO:0000256" key="9">
    <source>
        <dbReference type="ARBA" id="ARBA00023136"/>
    </source>
</evidence>
<keyword evidence="8" id="KW-0443">Lipid metabolism</keyword>
<accession>A0A1X6ZJ01</accession>
<evidence type="ECO:0000256" key="6">
    <source>
        <dbReference type="ARBA" id="ARBA00022989"/>
    </source>
</evidence>
<evidence type="ECO:0008006" key="14">
    <source>
        <dbReference type="Google" id="ProtNLM"/>
    </source>
</evidence>
<keyword evidence="4 11" id="KW-0812">Transmembrane</keyword>
<keyword evidence="10" id="KW-0275">Fatty acid biosynthesis</keyword>
<dbReference type="GO" id="GO:0016717">
    <property type="term" value="F:oxidoreductase activity, acting on paired donors, with oxidation of a pair of donors resulting in the reduction of molecular oxygen to two molecules of water"/>
    <property type="evidence" value="ECO:0007669"/>
    <property type="project" value="InterPro"/>
</dbReference>
<feature type="transmembrane region" description="Helical" evidence="11">
    <location>
        <begin position="21"/>
        <end position="41"/>
    </location>
</feature>
<gene>
    <name evidence="12" type="ORF">ROA7450_02696</name>
</gene>
<evidence type="ECO:0000256" key="4">
    <source>
        <dbReference type="ARBA" id="ARBA00022692"/>
    </source>
</evidence>
<keyword evidence="13" id="KW-1185">Reference proteome</keyword>
<dbReference type="Proteomes" id="UP000193061">
    <property type="component" value="Unassembled WGS sequence"/>
</dbReference>
<evidence type="ECO:0000313" key="13">
    <source>
        <dbReference type="Proteomes" id="UP000193061"/>
    </source>
</evidence>
<dbReference type="InterPro" id="IPR015876">
    <property type="entry name" value="Acyl-CoA_DS"/>
</dbReference>
<comment type="similarity">
    <text evidence="2">Belongs to the fatty acid desaturase type 2 family.</text>
</comment>